<name>A0AAX1EFB1_9GAMM</name>
<sequence length="93" mass="10426">MEKIDEKTILNVFKHQMIKRGQMRTDLQLSENEICLLLGAIGHLKTTVQDGLSACVQKGYLELLPQVSLGNLYRITVVGLIKIDEDMGINSLK</sequence>
<organism evidence="1 2">
    <name type="scientific">Legionella israelensis</name>
    <dbReference type="NCBI Taxonomy" id="454"/>
    <lineage>
        <taxon>Bacteria</taxon>
        <taxon>Pseudomonadati</taxon>
        <taxon>Pseudomonadota</taxon>
        <taxon>Gammaproteobacteria</taxon>
        <taxon>Legionellales</taxon>
        <taxon>Legionellaceae</taxon>
        <taxon>Legionella</taxon>
    </lineage>
</organism>
<dbReference type="AlphaFoldDB" id="A0AAX1EFB1"/>
<evidence type="ECO:0000313" key="1">
    <source>
        <dbReference type="EMBL" id="QBR83779.1"/>
    </source>
</evidence>
<evidence type="ECO:0000313" key="2">
    <source>
        <dbReference type="Proteomes" id="UP000295517"/>
    </source>
</evidence>
<dbReference type="Proteomes" id="UP000295517">
    <property type="component" value="Chromosome"/>
</dbReference>
<proteinExistence type="predicted"/>
<dbReference type="EMBL" id="CP038254">
    <property type="protein sequence ID" value="QBR83779.1"/>
    <property type="molecule type" value="Genomic_DNA"/>
</dbReference>
<accession>A0AAX1EFB1</accession>
<dbReference type="RefSeq" id="WP_135060108.1">
    <property type="nucleotide sequence ID" value="NZ_CP038254.1"/>
</dbReference>
<reference evidence="1 2" key="1">
    <citation type="submission" date="2019-03" db="EMBL/GenBank/DDBJ databases">
        <title>Diverse conjugative elements silence natural transformation in Legionella species.</title>
        <authorList>
            <person name="Durieux I."/>
            <person name="Ginevra C."/>
            <person name="Attaiech L."/>
            <person name="Picq K."/>
            <person name="Juan P.A."/>
            <person name="Jarraud S."/>
            <person name="Charpentier X."/>
        </authorList>
    </citation>
    <scope>NUCLEOTIDE SEQUENCE [LARGE SCALE GENOMIC DNA]</scope>
    <source>
        <strain evidence="1 2">HL-0427-4011</strain>
    </source>
</reference>
<protein>
    <recommendedName>
        <fullName evidence="3">MarR family transcriptional regulator</fullName>
    </recommendedName>
</protein>
<gene>
    <name evidence="1" type="ORF">E3983_05070</name>
</gene>
<evidence type="ECO:0008006" key="3">
    <source>
        <dbReference type="Google" id="ProtNLM"/>
    </source>
</evidence>